<dbReference type="Pfam" id="PF00672">
    <property type="entry name" value="HAMP"/>
    <property type="match status" value="1"/>
</dbReference>
<evidence type="ECO:0000256" key="2">
    <source>
        <dbReference type="ARBA" id="ARBA00004236"/>
    </source>
</evidence>
<evidence type="ECO:0000259" key="14">
    <source>
        <dbReference type="PROSITE" id="PS50109"/>
    </source>
</evidence>
<evidence type="ECO:0000256" key="3">
    <source>
        <dbReference type="ARBA" id="ARBA00012438"/>
    </source>
</evidence>
<keyword evidence="5" id="KW-0808">Transferase</keyword>
<dbReference type="CDD" id="cd00082">
    <property type="entry name" value="HisKA"/>
    <property type="match status" value="1"/>
</dbReference>
<dbReference type="SUPFAM" id="SSF55874">
    <property type="entry name" value="ATPase domain of HSP90 chaperone/DNA topoisomerase II/histidine kinase"/>
    <property type="match status" value="1"/>
</dbReference>
<dbReference type="PRINTS" id="PR00344">
    <property type="entry name" value="BCTRLSENSOR"/>
</dbReference>
<dbReference type="Pfam" id="PF00512">
    <property type="entry name" value="HisKA"/>
    <property type="match status" value="1"/>
</dbReference>
<dbReference type="SUPFAM" id="SSF158472">
    <property type="entry name" value="HAMP domain-like"/>
    <property type="match status" value="1"/>
</dbReference>
<dbReference type="InterPro" id="IPR036097">
    <property type="entry name" value="HisK_dim/P_sf"/>
</dbReference>
<evidence type="ECO:0000256" key="13">
    <source>
        <dbReference type="SAM" id="Phobius"/>
    </source>
</evidence>
<evidence type="ECO:0000256" key="6">
    <source>
        <dbReference type="ARBA" id="ARBA00022692"/>
    </source>
</evidence>
<dbReference type="InterPro" id="IPR036890">
    <property type="entry name" value="HATPase_C_sf"/>
</dbReference>
<feature type="transmembrane region" description="Helical" evidence="13">
    <location>
        <begin position="56"/>
        <end position="82"/>
    </location>
</feature>
<organism evidence="16 17">
    <name type="scientific">Kribbella orskensis</name>
    <dbReference type="NCBI Taxonomy" id="2512216"/>
    <lineage>
        <taxon>Bacteria</taxon>
        <taxon>Bacillati</taxon>
        <taxon>Actinomycetota</taxon>
        <taxon>Actinomycetes</taxon>
        <taxon>Propionibacteriales</taxon>
        <taxon>Kribbellaceae</taxon>
        <taxon>Kribbella</taxon>
    </lineage>
</organism>
<dbReference type="PANTHER" id="PTHR42878">
    <property type="entry name" value="TWO-COMPONENT HISTIDINE KINASE"/>
    <property type="match status" value="1"/>
</dbReference>
<evidence type="ECO:0000256" key="8">
    <source>
        <dbReference type="ARBA" id="ARBA00022777"/>
    </source>
</evidence>
<comment type="catalytic activity">
    <reaction evidence="1">
        <text>ATP + protein L-histidine = ADP + protein N-phospho-L-histidine.</text>
        <dbReference type="EC" id="2.7.13.3"/>
    </reaction>
</comment>
<dbReference type="EC" id="2.7.13.3" evidence="3"/>
<dbReference type="InterPro" id="IPR003660">
    <property type="entry name" value="HAMP_dom"/>
</dbReference>
<keyword evidence="9" id="KW-0067">ATP-binding</keyword>
<accession>A0ABY2B6D5</accession>
<evidence type="ECO:0000256" key="4">
    <source>
        <dbReference type="ARBA" id="ARBA00022553"/>
    </source>
</evidence>
<dbReference type="SMART" id="SM00387">
    <property type="entry name" value="HATPase_c"/>
    <property type="match status" value="1"/>
</dbReference>
<reference evidence="16 17" key="1">
    <citation type="journal article" date="2015" name="Stand. Genomic Sci.">
        <title>Genomic Encyclopedia of Bacterial and Archaeal Type Strains, Phase III: the genomes of soil and plant-associated and newly described type strains.</title>
        <authorList>
            <person name="Whitman W.B."/>
            <person name="Woyke T."/>
            <person name="Klenk H.P."/>
            <person name="Zhou Y."/>
            <person name="Lilburn T.G."/>
            <person name="Beck B.J."/>
            <person name="De Vos P."/>
            <person name="Vandamme P."/>
            <person name="Eisen J.A."/>
            <person name="Garrity G."/>
            <person name="Hugenholtz P."/>
            <person name="Kyrpides N.C."/>
        </authorList>
    </citation>
    <scope>NUCLEOTIDE SEQUENCE [LARGE SCALE GENOMIC DNA]</scope>
    <source>
        <strain evidence="16 17">VKM Ac-2538</strain>
    </source>
</reference>
<dbReference type="EMBL" id="SLWM01000047">
    <property type="protein sequence ID" value="TCO08186.1"/>
    <property type="molecule type" value="Genomic_DNA"/>
</dbReference>
<evidence type="ECO:0000256" key="7">
    <source>
        <dbReference type="ARBA" id="ARBA00022741"/>
    </source>
</evidence>
<proteinExistence type="predicted"/>
<dbReference type="InterPro" id="IPR004358">
    <property type="entry name" value="Sig_transdc_His_kin-like_C"/>
</dbReference>
<dbReference type="Gene3D" id="3.30.565.10">
    <property type="entry name" value="Histidine kinase-like ATPase, C-terminal domain"/>
    <property type="match status" value="1"/>
</dbReference>
<dbReference type="Gene3D" id="6.10.340.10">
    <property type="match status" value="1"/>
</dbReference>
<comment type="subcellular location">
    <subcellularLocation>
        <location evidence="2">Cell membrane</location>
    </subcellularLocation>
</comment>
<dbReference type="CDD" id="cd06225">
    <property type="entry name" value="HAMP"/>
    <property type="match status" value="1"/>
</dbReference>
<dbReference type="InterPro" id="IPR005467">
    <property type="entry name" value="His_kinase_dom"/>
</dbReference>
<dbReference type="CDD" id="cd00075">
    <property type="entry name" value="HATPase"/>
    <property type="match status" value="1"/>
</dbReference>
<dbReference type="InterPro" id="IPR003661">
    <property type="entry name" value="HisK_dim/P_dom"/>
</dbReference>
<dbReference type="SMART" id="SM00388">
    <property type="entry name" value="HisKA"/>
    <property type="match status" value="1"/>
</dbReference>
<dbReference type="GO" id="GO:0016301">
    <property type="term" value="F:kinase activity"/>
    <property type="evidence" value="ECO:0007669"/>
    <property type="project" value="UniProtKB-KW"/>
</dbReference>
<dbReference type="Pfam" id="PF02518">
    <property type="entry name" value="HATPase_c"/>
    <property type="match status" value="1"/>
</dbReference>
<comment type="caution">
    <text evidence="16">The sequence shown here is derived from an EMBL/GenBank/DDBJ whole genome shotgun (WGS) entry which is preliminary data.</text>
</comment>
<keyword evidence="8 16" id="KW-0418">Kinase</keyword>
<evidence type="ECO:0000259" key="15">
    <source>
        <dbReference type="PROSITE" id="PS50885"/>
    </source>
</evidence>
<evidence type="ECO:0000256" key="5">
    <source>
        <dbReference type="ARBA" id="ARBA00022679"/>
    </source>
</evidence>
<evidence type="ECO:0000256" key="12">
    <source>
        <dbReference type="ARBA" id="ARBA00039401"/>
    </source>
</evidence>
<keyword evidence="4" id="KW-0597">Phosphoprotein</keyword>
<feature type="domain" description="Histidine kinase" evidence="14">
    <location>
        <begin position="145"/>
        <end position="362"/>
    </location>
</feature>
<dbReference type="SUPFAM" id="SSF47384">
    <property type="entry name" value="Homodimeric domain of signal transducing histidine kinase"/>
    <property type="match status" value="1"/>
</dbReference>
<dbReference type="PROSITE" id="PS50885">
    <property type="entry name" value="HAMP"/>
    <property type="match status" value="1"/>
</dbReference>
<gene>
    <name evidence="16" type="ORF">EV644_14716</name>
</gene>
<keyword evidence="13" id="KW-0472">Membrane</keyword>
<evidence type="ECO:0000256" key="10">
    <source>
        <dbReference type="ARBA" id="ARBA00022989"/>
    </source>
</evidence>
<evidence type="ECO:0000313" key="17">
    <source>
        <dbReference type="Proteomes" id="UP000295818"/>
    </source>
</evidence>
<keyword evidence="7" id="KW-0547">Nucleotide-binding</keyword>
<keyword evidence="10 13" id="KW-1133">Transmembrane helix</keyword>
<dbReference type="InterPro" id="IPR003594">
    <property type="entry name" value="HATPase_dom"/>
</dbReference>
<dbReference type="Proteomes" id="UP000295818">
    <property type="component" value="Unassembled WGS sequence"/>
</dbReference>
<evidence type="ECO:0000256" key="9">
    <source>
        <dbReference type="ARBA" id="ARBA00022840"/>
    </source>
</evidence>
<feature type="domain" description="HAMP" evidence="15">
    <location>
        <begin position="85"/>
        <end position="137"/>
    </location>
</feature>
<keyword evidence="17" id="KW-1185">Reference proteome</keyword>
<keyword evidence="6 13" id="KW-0812">Transmembrane</keyword>
<name>A0ABY2B6D5_9ACTN</name>
<sequence length="366" mass="38803">MNRLSVRLFVSHLAVAVIGAVTAYAVVRLLAPTLFDSRMRMMGPRGLGQSGELRSTFVSAVNTSLLVGLALSAAVAATAAGFAAHRLLGPLRAVRSAARRLAAGHYDEQVAAPREVELAELVHDVNDLAGRLADTEERRVRLISDVAHELRTPLTVIDGYVEGMVDGVFPLSTETLQPVVTELHRLRRLTDDLSALSRTEENRLELRSQVLDLPVLVEQSAERLRPQFDESGVSLTVTGASAPVRVSGDPDRLAQVVTNLLGNALRAAGPGGAVEVRTGHEHGTAHVRVIDDGEGLARDDLERVFERFYRVRNRRSGDPSGGSGIGLTIARAIARAHGGDITAASAGLGAGAAFTVTLPALPDRGA</sequence>
<evidence type="ECO:0000256" key="11">
    <source>
        <dbReference type="ARBA" id="ARBA00023012"/>
    </source>
</evidence>
<feature type="transmembrane region" description="Helical" evidence="13">
    <location>
        <begin position="12"/>
        <end position="35"/>
    </location>
</feature>
<dbReference type="Gene3D" id="1.10.287.130">
    <property type="match status" value="1"/>
</dbReference>
<dbReference type="RefSeq" id="WP_132197638.1">
    <property type="nucleotide sequence ID" value="NZ_SLWM01000047.1"/>
</dbReference>
<evidence type="ECO:0000313" key="16">
    <source>
        <dbReference type="EMBL" id="TCO08186.1"/>
    </source>
</evidence>
<evidence type="ECO:0000256" key="1">
    <source>
        <dbReference type="ARBA" id="ARBA00000085"/>
    </source>
</evidence>
<protein>
    <recommendedName>
        <fullName evidence="12">Sensor-like histidine kinase SenX3</fullName>
        <ecNumber evidence="3">2.7.13.3</ecNumber>
    </recommendedName>
</protein>
<dbReference type="SMART" id="SM00304">
    <property type="entry name" value="HAMP"/>
    <property type="match status" value="1"/>
</dbReference>
<dbReference type="PROSITE" id="PS50109">
    <property type="entry name" value="HIS_KIN"/>
    <property type="match status" value="1"/>
</dbReference>
<keyword evidence="11" id="KW-0902">Two-component regulatory system</keyword>
<dbReference type="InterPro" id="IPR050351">
    <property type="entry name" value="BphY/WalK/GraS-like"/>
</dbReference>
<dbReference type="PANTHER" id="PTHR42878:SF7">
    <property type="entry name" value="SENSOR HISTIDINE KINASE GLRK"/>
    <property type="match status" value="1"/>
</dbReference>